<dbReference type="EMBL" id="JADNRY010000034">
    <property type="protein sequence ID" value="KAF9071272.1"/>
    <property type="molecule type" value="Genomic_DNA"/>
</dbReference>
<reference evidence="2" key="1">
    <citation type="submission" date="2020-11" db="EMBL/GenBank/DDBJ databases">
        <authorList>
            <consortium name="DOE Joint Genome Institute"/>
            <person name="Ahrendt S."/>
            <person name="Riley R."/>
            <person name="Andreopoulos W."/>
            <person name="Labutti K."/>
            <person name="Pangilinan J."/>
            <person name="Ruiz-Duenas F.J."/>
            <person name="Barrasa J.M."/>
            <person name="Sanchez-Garcia M."/>
            <person name="Camarero S."/>
            <person name="Miyauchi S."/>
            <person name="Serrano A."/>
            <person name="Linde D."/>
            <person name="Babiker R."/>
            <person name="Drula E."/>
            <person name="Ayuso-Fernandez I."/>
            <person name="Pacheco R."/>
            <person name="Padilla G."/>
            <person name="Ferreira P."/>
            <person name="Barriuso J."/>
            <person name="Kellner H."/>
            <person name="Castanera R."/>
            <person name="Alfaro M."/>
            <person name="Ramirez L."/>
            <person name="Pisabarro A.G."/>
            <person name="Kuo A."/>
            <person name="Tritt A."/>
            <person name="Lipzen A."/>
            <person name="He G."/>
            <person name="Yan M."/>
            <person name="Ng V."/>
            <person name="Cullen D."/>
            <person name="Martin F."/>
            <person name="Rosso M.-N."/>
            <person name="Henrissat B."/>
            <person name="Hibbett D."/>
            <person name="Martinez A.T."/>
            <person name="Grigoriev I.V."/>
        </authorList>
    </citation>
    <scope>NUCLEOTIDE SEQUENCE</scope>
    <source>
        <strain evidence="2">AH 40177</strain>
    </source>
</reference>
<keyword evidence="3" id="KW-1185">Reference proteome</keyword>
<organism evidence="2 3">
    <name type="scientific">Rhodocollybia butyracea</name>
    <dbReference type="NCBI Taxonomy" id="206335"/>
    <lineage>
        <taxon>Eukaryota</taxon>
        <taxon>Fungi</taxon>
        <taxon>Dikarya</taxon>
        <taxon>Basidiomycota</taxon>
        <taxon>Agaricomycotina</taxon>
        <taxon>Agaricomycetes</taxon>
        <taxon>Agaricomycetidae</taxon>
        <taxon>Agaricales</taxon>
        <taxon>Marasmiineae</taxon>
        <taxon>Omphalotaceae</taxon>
        <taxon>Rhodocollybia</taxon>
    </lineage>
</organism>
<comment type="caution">
    <text evidence="2">The sequence shown here is derived from an EMBL/GenBank/DDBJ whole genome shotgun (WGS) entry which is preliminary data.</text>
</comment>
<name>A0A9P5PY73_9AGAR</name>
<dbReference type="AlphaFoldDB" id="A0A9P5PY73"/>
<evidence type="ECO:0000256" key="1">
    <source>
        <dbReference type="SAM" id="MobiDB-lite"/>
    </source>
</evidence>
<feature type="region of interest" description="Disordered" evidence="1">
    <location>
        <begin position="209"/>
        <end position="245"/>
    </location>
</feature>
<evidence type="ECO:0000313" key="2">
    <source>
        <dbReference type="EMBL" id="KAF9071272.1"/>
    </source>
</evidence>
<accession>A0A9P5PY73</accession>
<protein>
    <submittedName>
        <fullName evidence="2">Uncharacterized protein</fullName>
    </submittedName>
</protein>
<proteinExistence type="predicted"/>
<dbReference type="Proteomes" id="UP000772434">
    <property type="component" value="Unassembled WGS sequence"/>
</dbReference>
<sequence>MSSLTIQTCRSLVLEQRNEEAVEYPRQSFYHINLFFERSQLRLIESLIIQGLIFRDQDMPTRREAKHLSSSAEPSFQATHYCVPDGYPMKTSVRKLGLTETIVVRHLTQAVAFVAGKVQLDRTFPLKPALRDTHLISGVMDNRKEELEFPYKVVGCRTSICTDFQGFSGGGSKTRIQLSTCSLIHSVALERMENNAGITVKAKEAEVAGPGKQKRLSSTNVTRTRGKKKHTWQDREKIELSNSPSHQSKVIFGPLLK</sequence>
<gene>
    <name evidence="2" type="ORF">BDP27DRAFT_1362048</name>
</gene>
<evidence type="ECO:0000313" key="3">
    <source>
        <dbReference type="Proteomes" id="UP000772434"/>
    </source>
</evidence>